<gene>
    <name evidence="1" type="ORF">R1sor_011349</name>
</gene>
<protein>
    <submittedName>
        <fullName evidence="1">Uncharacterized protein</fullName>
    </submittedName>
</protein>
<sequence>MGLESPDQTVGCGQWPSVLDAGKRLLKEAAEDLKRRPEERRWWTTACPAHHSSDEESNQRWRVLSEVGRSFQDVQDDFDRYLDQIASPNPNPQAGGLPVDPNGAVLGFDLDYPLAEASAGYKIASVEITKCLRRVLLTK</sequence>
<reference evidence="1 2" key="1">
    <citation type="submission" date="2024-09" db="EMBL/GenBank/DDBJ databases">
        <title>Chromosome-scale assembly of Riccia sorocarpa.</title>
        <authorList>
            <person name="Paukszto L."/>
        </authorList>
    </citation>
    <scope>NUCLEOTIDE SEQUENCE [LARGE SCALE GENOMIC DNA]</scope>
    <source>
        <strain evidence="1">LP-2024</strain>
        <tissue evidence="1">Aerial parts of the thallus</tissue>
    </source>
</reference>
<evidence type="ECO:0000313" key="1">
    <source>
        <dbReference type="EMBL" id="KAL3697273.1"/>
    </source>
</evidence>
<keyword evidence="2" id="KW-1185">Reference proteome</keyword>
<comment type="caution">
    <text evidence="1">The sequence shown here is derived from an EMBL/GenBank/DDBJ whole genome shotgun (WGS) entry which is preliminary data.</text>
</comment>
<accession>A0ABD3I0M9</accession>
<dbReference type="AlphaFoldDB" id="A0ABD3I0M9"/>
<organism evidence="1 2">
    <name type="scientific">Riccia sorocarpa</name>
    <dbReference type="NCBI Taxonomy" id="122646"/>
    <lineage>
        <taxon>Eukaryota</taxon>
        <taxon>Viridiplantae</taxon>
        <taxon>Streptophyta</taxon>
        <taxon>Embryophyta</taxon>
        <taxon>Marchantiophyta</taxon>
        <taxon>Marchantiopsida</taxon>
        <taxon>Marchantiidae</taxon>
        <taxon>Marchantiales</taxon>
        <taxon>Ricciaceae</taxon>
        <taxon>Riccia</taxon>
    </lineage>
</organism>
<dbReference type="EMBL" id="JBJQOH010000002">
    <property type="protein sequence ID" value="KAL3697273.1"/>
    <property type="molecule type" value="Genomic_DNA"/>
</dbReference>
<evidence type="ECO:0000313" key="2">
    <source>
        <dbReference type="Proteomes" id="UP001633002"/>
    </source>
</evidence>
<dbReference type="Proteomes" id="UP001633002">
    <property type="component" value="Unassembled WGS sequence"/>
</dbReference>
<name>A0ABD3I0M9_9MARC</name>
<proteinExistence type="predicted"/>